<evidence type="ECO:0000313" key="2">
    <source>
        <dbReference type="Proteomes" id="UP000515146"/>
    </source>
</evidence>
<dbReference type="AlphaFoldDB" id="A0A6P6YF23"/>
<feature type="compositionally biased region" description="Low complexity" evidence="1">
    <location>
        <begin position="288"/>
        <end position="323"/>
    </location>
</feature>
<feature type="compositionally biased region" description="Basic residues" evidence="1">
    <location>
        <begin position="440"/>
        <end position="450"/>
    </location>
</feature>
<name>A0A6P6YF23_DERPT</name>
<feature type="region of interest" description="Disordered" evidence="1">
    <location>
        <begin position="429"/>
        <end position="454"/>
    </location>
</feature>
<feature type="region of interest" description="Disordered" evidence="1">
    <location>
        <begin position="377"/>
        <end position="411"/>
    </location>
</feature>
<dbReference type="InParanoid" id="A0A6P6YF23"/>
<feature type="region of interest" description="Disordered" evidence="1">
    <location>
        <begin position="203"/>
        <end position="223"/>
    </location>
</feature>
<dbReference type="GeneID" id="113797838"/>
<feature type="region of interest" description="Disordered" evidence="1">
    <location>
        <begin position="282"/>
        <end position="356"/>
    </location>
</feature>
<evidence type="ECO:0000256" key="1">
    <source>
        <dbReference type="SAM" id="MobiDB-lite"/>
    </source>
</evidence>
<dbReference type="Proteomes" id="UP000515146">
    <property type="component" value="Unplaced"/>
</dbReference>
<proteinExistence type="predicted"/>
<organism evidence="2 3">
    <name type="scientific">Dermatophagoides pteronyssinus</name>
    <name type="common">European house dust mite</name>
    <dbReference type="NCBI Taxonomy" id="6956"/>
    <lineage>
        <taxon>Eukaryota</taxon>
        <taxon>Metazoa</taxon>
        <taxon>Ecdysozoa</taxon>
        <taxon>Arthropoda</taxon>
        <taxon>Chelicerata</taxon>
        <taxon>Arachnida</taxon>
        <taxon>Acari</taxon>
        <taxon>Acariformes</taxon>
        <taxon>Sarcoptiformes</taxon>
        <taxon>Astigmata</taxon>
        <taxon>Psoroptidia</taxon>
        <taxon>Analgoidea</taxon>
        <taxon>Pyroglyphidae</taxon>
        <taxon>Dermatophagoidinae</taxon>
        <taxon>Dermatophagoides</taxon>
    </lineage>
</organism>
<accession>A0A6P6YF23</accession>
<dbReference type="OrthoDB" id="6517005at2759"/>
<dbReference type="OMA" id="TSMANIC"/>
<protein>
    <submittedName>
        <fullName evidence="3">Dual specificity protein kinase splA-like</fullName>
    </submittedName>
</protein>
<dbReference type="RefSeq" id="XP_027204083.1">
    <property type="nucleotide sequence ID" value="XM_027348282.1"/>
</dbReference>
<dbReference type="KEGG" id="dpte:113797838"/>
<reference evidence="3" key="1">
    <citation type="submission" date="2025-08" db="UniProtKB">
        <authorList>
            <consortium name="RefSeq"/>
        </authorList>
    </citation>
    <scope>IDENTIFICATION</scope>
    <source>
        <strain evidence="3">Airmid</strain>
    </source>
</reference>
<feature type="compositionally biased region" description="Low complexity" evidence="1">
    <location>
        <begin position="206"/>
        <end position="215"/>
    </location>
</feature>
<keyword evidence="2" id="KW-1185">Reference proteome</keyword>
<gene>
    <name evidence="3" type="primary">LOC113797838</name>
</gene>
<sequence>MFFEFESSSNQPTKDSSLAQNSIIMAKKISSISPLAIDSSNSFLNHHISPFSSSLSSSSTPTRHRRYSMHSFVSTTGQNQQQQSNALGTLRENIPASSNCDLALITKKKLMILTANGGSTSISTNSPFSLSSSSSSSSGILNGSLSNKLKSADEGFIEPDVKLNQTFTKRSNSDLRKEVLLASIQRSLSASSEDLFAINKTLNQESSSSSMNTDSLNDDDPMDQSMNTVSQSITIPMLIQNNQNNNSSSRYGSSSAIYMPSETQINQRSPTTFTSTLSMAGSIRNNHQSSPSCNYQSNNQNQQQQQQQQQSNNVSRLNDMMMMMGGGSGNLPYYSRGNSSMLSSSSLSQSSPSTSMANICQTVQSSPSPMRTSLMKKRMYSTSPSKPYSPPLSMNNHHQQNNKDQSISSLSSPDWETAFKRLKVMHSANVDDSNNDHSNNHQHHHHHYHHPQQEQLNELAKDFHRLKTPFT</sequence>
<feature type="compositionally biased region" description="Low complexity" evidence="1">
    <location>
        <begin position="335"/>
        <end position="355"/>
    </location>
</feature>
<evidence type="ECO:0000313" key="3">
    <source>
        <dbReference type="RefSeq" id="XP_027204083.1"/>
    </source>
</evidence>
<feature type="compositionally biased region" description="Polar residues" evidence="1">
    <location>
        <begin position="394"/>
        <end position="411"/>
    </location>
</feature>